<dbReference type="OrthoDB" id="6781434at2759"/>
<organism evidence="3 4">
    <name type="scientific">Ignelater luminosus</name>
    <name type="common">Cucubano</name>
    <name type="synonym">Pyrophorus luminosus</name>
    <dbReference type="NCBI Taxonomy" id="2038154"/>
    <lineage>
        <taxon>Eukaryota</taxon>
        <taxon>Metazoa</taxon>
        <taxon>Ecdysozoa</taxon>
        <taxon>Arthropoda</taxon>
        <taxon>Hexapoda</taxon>
        <taxon>Insecta</taxon>
        <taxon>Pterygota</taxon>
        <taxon>Neoptera</taxon>
        <taxon>Endopterygota</taxon>
        <taxon>Coleoptera</taxon>
        <taxon>Polyphaga</taxon>
        <taxon>Elateriformia</taxon>
        <taxon>Elateroidea</taxon>
        <taxon>Elateridae</taxon>
        <taxon>Agrypninae</taxon>
        <taxon>Pyrophorini</taxon>
        <taxon>Ignelater</taxon>
    </lineage>
</organism>
<reference evidence="3" key="1">
    <citation type="submission" date="2019-08" db="EMBL/GenBank/DDBJ databases">
        <title>The genome of the North American firefly Photinus pyralis.</title>
        <authorList>
            <consortium name="Photinus pyralis genome working group"/>
            <person name="Fallon T.R."/>
            <person name="Sander Lower S.E."/>
            <person name="Weng J.-K."/>
        </authorList>
    </citation>
    <scope>NUCLEOTIDE SEQUENCE</scope>
    <source>
        <strain evidence="3">TRF0915ILg1</strain>
        <tissue evidence="3">Whole body</tissue>
    </source>
</reference>
<evidence type="ECO:0000256" key="1">
    <source>
        <dbReference type="SAM" id="Phobius"/>
    </source>
</evidence>
<feature type="chain" id="PRO_5035447301" evidence="2">
    <location>
        <begin position="25"/>
        <end position="111"/>
    </location>
</feature>
<keyword evidence="1" id="KW-0812">Transmembrane</keyword>
<comment type="caution">
    <text evidence="3">The sequence shown here is derived from an EMBL/GenBank/DDBJ whole genome shotgun (WGS) entry which is preliminary data.</text>
</comment>
<proteinExistence type="predicted"/>
<dbReference type="AlphaFoldDB" id="A0A8K0CYD2"/>
<accession>A0A8K0CYD2</accession>
<evidence type="ECO:0000313" key="3">
    <source>
        <dbReference type="EMBL" id="KAF2893681.1"/>
    </source>
</evidence>
<keyword evidence="4" id="KW-1185">Reference proteome</keyword>
<evidence type="ECO:0000256" key="2">
    <source>
        <dbReference type="SAM" id="SignalP"/>
    </source>
</evidence>
<feature type="signal peptide" evidence="2">
    <location>
        <begin position="1"/>
        <end position="24"/>
    </location>
</feature>
<dbReference type="Proteomes" id="UP000801492">
    <property type="component" value="Unassembled WGS sequence"/>
</dbReference>
<dbReference type="EMBL" id="VTPC01007757">
    <property type="protein sequence ID" value="KAF2893681.1"/>
    <property type="molecule type" value="Genomic_DNA"/>
</dbReference>
<gene>
    <name evidence="3" type="ORF">ILUMI_12484</name>
</gene>
<evidence type="ECO:0000313" key="4">
    <source>
        <dbReference type="Proteomes" id="UP000801492"/>
    </source>
</evidence>
<name>A0A8K0CYD2_IGNLU</name>
<sequence>MVSSVRLTAIALVVVAFAFIYVESKDCYICDTKEECKKGNSSLTAPCSMECLKIENSKGEVMNRTCSSQEYCDLYRYCYLCKGDKCNSSSTISPSFVIMGIVGAIIAKYYM</sequence>
<keyword evidence="1" id="KW-1133">Transmembrane helix</keyword>
<keyword evidence="2" id="KW-0732">Signal</keyword>
<keyword evidence="1" id="KW-0472">Membrane</keyword>
<protein>
    <submittedName>
        <fullName evidence="3">Uncharacterized protein</fullName>
    </submittedName>
</protein>
<feature type="transmembrane region" description="Helical" evidence="1">
    <location>
        <begin position="92"/>
        <end position="110"/>
    </location>
</feature>